<evidence type="ECO:0000256" key="1">
    <source>
        <dbReference type="SAM" id="MobiDB-lite"/>
    </source>
</evidence>
<sequence>MLAPALSSRVNAPLRQIAQNLNRPLPVGAGGARVPSQPTTPGGPLTMFLGRKRGNNNEDDDWGLNQKNRKEHTSSESSSTKDKHENAGAHGGRRNIPPNPNKRN</sequence>
<protein>
    <submittedName>
        <fullName evidence="2">Uncharacterized protein</fullName>
    </submittedName>
</protein>
<accession>A0ABV8GD96</accession>
<organism evidence="2 3">
    <name type="scientific">Nonomuraea purpurea</name>
    <dbReference type="NCBI Taxonomy" id="1849276"/>
    <lineage>
        <taxon>Bacteria</taxon>
        <taxon>Bacillati</taxon>
        <taxon>Actinomycetota</taxon>
        <taxon>Actinomycetes</taxon>
        <taxon>Streptosporangiales</taxon>
        <taxon>Streptosporangiaceae</taxon>
        <taxon>Nonomuraea</taxon>
    </lineage>
</organism>
<feature type="region of interest" description="Disordered" evidence="1">
    <location>
        <begin position="23"/>
        <end position="104"/>
    </location>
</feature>
<evidence type="ECO:0000313" key="2">
    <source>
        <dbReference type="EMBL" id="MFC4011942.1"/>
    </source>
</evidence>
<proteinExistence type="predicted"/>
<comment type="caution">
    <text evidence="2">The sequence shown here is derived from an EMBL/GenBank/DDBJ whole genome shotgun (WGS) entry which is preliminary data.</text>
</comment>
<feature type="compositionally biased region" description="Basic and acidic residues" evidence="1">
    <location>
        <begin position="71"/>
        <end position="87"/>
    </location>
</feature>
<dbReference type="RefSeq" id="WP_379531867.1">
    <property type="nucleotide sequence ID" value="NZ_JBHSBI010000018.1"/>
</dbReference>
<dbReference type="EMBL" id="JBHSBI010000018">
    <property type="protein sequence ID" value="MFC4011942.1"/>
    <property type="molecule type" value="Genomic_DNA"/>
</dbReference>
<keyword evidence="3" id="KW-1185">Reference proteome</keyword>
<reference evidence="3" key="1">
    <citation type="journal article" date="2019" name="Int. J. Syst. Evol. Microbiol.">
        <title>The Global Catalogue of Microorganisms (GCM) 10K type strain sequencing project: providing services to taxonomists for standard genome sequencing and annotation.</title>
        <authorList>
            <consortium name="The Broad Institute Genomics Platform"/>
            <consortium name="The Broad Institute Genome Sequencing Center for Infectious Disease"/>
            <person name="Wu L."/>
            <person name="Ma J."/>
        </authorList>
    </citation>
    <scope>NUCLEOTIDE SEQUENCE [LARGE SCALE GENOMIC DNA]</scope>
    <source>
        <strain evidence="3">TBRC 1276</strain>
    </source>
</reference>
<gene>
    <name evidence="2" type="ORF">ACFOY2_32245</name>
</gene>
<evidence type="ECO:0000313" key="3">
    <source>
        <dbReference type="Proteomes" id="UP001595851"/>
    </source>
</evidence>
<dbReference type="Proteomes" id="UP001595851">
    <property type="component" value="Unassembled WGS sequence"/>
</dbReference>
<name>A0ABV8GD96_9ACTN</name>